<comment type="caution">
    <text evidence="1">The sequence shown here is derived from an EMBL/GenBank/DDBJ whole genome shotgun (WGS) entry which is preliminary data.</text>
</comment>
<evidence type="ECO:0000313" key="1">
    <source>
        <dbReference type="EMBL" id="PDO11764.1"/>
    </source>
</evidence>
<reference evidence="1 2" key="1">
    <citation type="submission" date="2016-12" db="EMBL/GenBank/DDBJ databases">
        <title>Candidatus Reconcilibacillus cellulovorans genome.</title>
        <authorList>
            <person name="Kolinko S."/>
            <person name="Wu Y.-W."/>
            <person name="Tachea F."/>
            <person name="Denzel E."/>
            <person name="Hiras J."/>
            <person name="Baecker N."/>
            <person name="Chan L.J."/>
            <person name="Eichorst S.A."/>
            <person name="Frey D."/>
            <person name="Adams P.D."/>
            <person name="Pray T."/>
            <person name="Tanjore D."/>
            <person name="Petzold C.J."/>
            <person name="Gladden J.M."/>
            <person name="Simmons B.A."/>
            <person name="Singer S.W."/>
        </authorList>
    </citation>
    <scope>NUCLEOTIDE SEQUENCE [LARGE SCALE GENOMIC DNA]</scope>
    <source>
        <strain evidence="1">JTherm</strain>
    </source>
</reference>
<gene>
    <name evidence="1" type="ORF">BLM47_01320</name>
</gene>
<dbReference type="Proteomes" id="UP000243688">
    <property type="component" value="Unassembled WGS sequence"/>
</dbReference>
<name>A0A2A6E411_9BACL</name>
<dbReference type="AlphaFoldDB" id="A0A2A6E411"/>
<dbReference type="EMBL" id="MOXJ01000001">
    <property type="protein sequence ID" value="PDO11764.1"/>
    <property type="molecule type" value="Genomic_DNA"/>
</dbReference>
<accession>A0A2A6E411</accession>
<proteinExistence type="predicted"/>
<protein>
    <submittedName>
        <fullName evidence="1">Uncharacterized protein</fullName>
    </submittedName>
</protein>
<sequence length="90" mass="10381">MTPERKLAELLNPGRRLAREDVVWMLEYVKQKSAEKDSAFARLPQPTLLEFFHRFADAAMALIRLHPATAESCAEQFREALRNIALRDGR</sequence>
<organism evidence="1 2">
    <name type="scientific">Candidatus Reconcilbacillus cellulovorans</name>
    <dbReference type="NCBI Taxonomy" id="1906605"/>
    <lineage>
        <taxon>Bacteria</taxon>
        <taxon>Bacillati</taxon>
        <taxon>Bacillota</taxon>
        <taxon>Bacilli</taxon>
        <taxon>Bacillales</taxon>
        <taxon>Paenibacillaceae</taxon>
        <taxon>Candidatus Reconcilbacillus</taxon>
    </lineage>
</organism>
<evidence type="ECO:0000313" key="2">
    <source>
        <dbReference type="Proteomes" id="UP000243688"/>
    </source>
</evidence>